<evidence type="ECO:0000256" key="3">
    <source>
        <dbReference type="ARBA" id="ARBA00022737"/>
    </source>
</evidence>
<organism evidence="7">
    <name type="scientific">Calcidiscus leptoporus</name>
    <dbReference type="NCBI Taxonomy" id="127549"/>
    <lineage>
        <taxon>Eukaryota</taxon>
        <taxon>Haptista</taxon>
        <taxon>Haptophyta</taxon>
        <taxon>Prymnesiophyceae</taxon>
        <taxon>Coccolithales</taxon>
        <taxon>Calcidiscaceae</taxon>
        <taxon>Calcidiscus</taxon>
    </lineage>
</organism>
<dbReference type="PROSITE" id="PS50005">
    <property type="entry name" value="TPR"/>
    <property type="match status" value="1"/>
</dbReference>
<keyword evidence="4 6" id="KW-0802">TPR repeat</keyword>
<sequence>MDEPDKQTLCVDILVSGHVQAYVDFFYLTHRPDVQSVEAGEEGESEASGMPADKLPIVKTQLSEAEVARRRGDTKAVYACYSTLAALFCELGDQRTTVYFWEKCSEIARLTADAEGETAAIRALGIAHEALHDVTTAISYYEKLLNLATTSGLEKTERLASTHLFTAYNLVSADAESKGDLEQALEHREKSLKSAAASGEPAMLSKAHFALGQAHEKLKEMAHLHEAVANYKPYLTLCEQADDAEGQGAACFALARTYQRLEDGKASQEYLQRFLQLAESSGKPADQADACCALGVLYNQQGDYPSAVEFLERFFELARSLGDRAMLDKVRETVR</sequence>
<dbReference type="AlphaFoldDB" id="A0A7S0J6Y6"/>
<dbReference type="InterPro" id="IPR019734">
    <property type="entry name" value="TPR_rpt"/>
</dbReference>
<feature type="repeat" description="TPR" evidence="6">
    <location>
        <begin position="288"/>
        <end position="321"/>
    </location>
</feature>
<dbReference type="PANTHER" id="PTHR46630">
    <property type="entry name" value="TETRATRICOPEPTIDE REPEAT PROTEIN 29"/>
    <property type="match status" value="1"/>
</dbReference>
<dbReference type="EMBL" id="HBER01034727">
    <property type="protein sequence ID" value="CAD8542267.1"/>
    <property type="molecule type" value="Transcribed_RNA"/>
</dbReference>
<dbReference type="SMART" id="SM00028">
    <property type="entry name" value="TPR"/>
    <property type="match status" value="4"/>
</dbReference>
<dbReference type="SUPFAM" id="SSF48452">
    <property type="entry name" value="TPR-like"/>
    <property type="match status" value="2"/>
</dbReference>
<reference evidence="7" key="1">
    <citation type="submission" date="2021-01" db="EMBL/GenBank/DDBJ databases">
        <authorList>
            <person name="Corre E."/>
            <person name="Pelletier E."/>
            <person name="Niang G."/>
            <person name="Scheremetjew M."/>
            <person name="Finn R."/>
            <person name="Kale V."/>
            <person name="Holt S."/>
            <person name="Cochrane G."/>
            <person name="Meng A."/>
            <person name="Brown T."/>
            <person name="Cohen L."/>
        </authorList>
    </citation>
    <scope>NUCLEOTIDE SEQUENCE</scope>
    <source>
        <strain evidence="7">RCC1130</strain>
    </source>
</reference>
<evidence type="ECO:0000256" key="6">
    <source>
        <dbReference type="PROSITE-ProRule" id="PRU00339"/>
    </source>
</evidence>
<dbReference type="InterPro" id="IPR011990">
    <property type="entry name" value="TPR-like_helical_dom_sf"/>
</dbReference>
<dbReference type="Pfam" id="PF13424">
    <property type="entry name" value="TPR_12"/>
    <property type="match status" value="1"/>
</dbReference>
<accession>A0A7S0J6Y6</accession>
<keyword evidence="3" id="KW-0677">Repeat</keyword>
<dbReference type="Pfam" id="PF13176">
    <property type="entry name" value="TPR_7"/>
    <property type="match status" value="1"/>
</dbReference>
<name>A0A7S0J6Y6_9EUKA</name>
<dbReference type="GO" id="GO:0003341">
    <property type="term" value="P:cilium movement"/>
    <property type="evidence" value="ECO:0007669"/>
    <property type="project" value="TreeGrafter"/>
</dbReference>
<dbReference type="PANTHER" id="PTHR46630:SF1">
    <property type="entry name" value="TETRATRICOPEPTIDE REPEAT PROTEIN 29"/>
    <property type="match status" value="1"/>
</dbReference>
<dbReference type="InterPro" id="IPR051476">
    <property type="entry name" value="Bac_ResReg_Asp_Phosphatase"/>
</dbReference>
<dbReference type="GO" id="GO:0005929">
    <property type="term" value="C:cilium"/>
    <property type="evidence" value="ECO:0007669"/>
    <property type="project" value="TreeGrafter"/>
</dbReference>
<keyword evidence="2" id="KW-0963">Cytoplasm</keyword>
<evidence type="ECO:0000256" key="4">
    <source>
        <dbReference type="ARBA" id="ARBA00022803"/>
    </source>
</evidence>
<dbReference type="GO" id="GO:0005737">
    <property type="term" value="C:cytoplasm"/>
    <property type="evidence" value="ECO:0007669"/>
    <property type="project" value="UniProtKB-SubCell"/>
</dbReference>
<evidence type="ECO:0000256" key="1">
    <source>
        <dbReference type="ARBA" id="ARBA00004496"/>
    </source>
</evidence>
<dbReference type="Gene3D" id="1.25.40.10">
    <property type="entry name" value="Tetratricopeptide repeat domain"/>
    <property type="match status" value="2"/>
</dbReference>
<protein>
    <recommendedName>
        <fullName evidence="5">Tetratricopeptide repeat protein 29</fullName>
    </recommendedName>
</protein>
<proteinExistence type="predicted"/>
<comment type="subcellular location">
    <subcellularLocation>
        <location evidence="1">Cytoplasm</location>
    </subcellularLocation>
</comment>
<evidence type="ECO:0000313" key="7">
    <source>
        <dbReference type="EMBL" id="CAD8542267.1"/>
    </source>
</evidence>
<evidence type="ECO:0000256" key="5">
    <source>
        <dbReference type="ARBA" id="ARBA00040665"/>
    </source>
</evidence>
<evidence type="ECO:0000256" key="2">
    <source>
        <dbReference type="ARBA" id="ARBA00022490"/>
    </source>
</evidence>
<gene>
    <name evidence="7" type="ORF">CLEP1334_LOCUS17553</name>
</gene>